<keyword evidence="2" id="KW-0489">Methyltransferase</keyword>
<evidence type="ECO:0000313" key="2">
    <source>
        <dbReference type="EMBL" id="QQR93146.1"/>
    </source>
</evidence>
<dbReference type="SUPFAM" id="SSF53335">
    <property type="entry name" value="S-adenosyl-L-methionine-dependent methyltransferases"/>
    <property type="match status" value="1"/>
</dbReference>
<dbReference type="InterPro" id="IPR029063">
    <property type="entry name" value="SAM-dependent_MTases_sf"/>
</dbReference>
<dbReference type="GO" id="GO:0008168">
    <property type="term" value="F:methyltransferase activity"/>
    <property type="evidence" value="ECO:0007669"/>
    <property type="project" value="UniProtKB-KW"/>
</dbReference>
<dbReference type="GO" id="GO:0032259">
    <property type="term" value="P:methylation"/>
    <property type="evidence" value="ECO:0007669"/>
    <property type="project" value="UniProtKB-KW"/>
</dbReference>
<organism evidence="2">
    <name type="scientific">Candidatus Iainarchaeum sp</name>
    <dbReference type="NCBI Taxonomy" id="3101447"/>
    <lineage>
        <taxon>Archaea</taxon>
        <taxon>Candidatus Iainarchaeota</taxon>
        <taxon>Candidatus Iainarchaeia</taxon>
        <taxon>Candidatus Iainarchaeales</taxon>
        <taxon>Candidatus Iainarchaeaceae</taxon>
        <taxon>Candidatus Iainarchaeum</taxon>
    </lineage>
</organism>
<keyword evidence="2" id="KW-0808">Transferase</keyword>
<dbReference type="Gene3D" id="3.40.50.150">
    <property type="entry name" value="Vaccinia Virus protein VP39"/>
    <property type="match status" value="1"/>
</dbReference>
<name>A0A7T9DKT4_9ARCH</name>
<dbReference type="Pfam" id="PF05050">
    <property type="entry name" value="Methyltransf_21"/>
    <property type="match status" value="1"/>
</dbReference>
<feature type="domain" description="Methyltransferase FkbM" evidence="1">
    <location>
        <begin position="65"/>
        <end position="207"/>
    </location>
</feature>
<gene>
    <name evidence="2" type="ORF">IPJ89_02825</name>
</gene>
<dbReference type="AlphaFoldDB" id="A0A7T9DKT4"/>
<dbReference type="EMBL" id="CP064981">
    <property type="protein sequence ID" value="QQR93146.1"/>
    <property type="molecule type" value="Genomic_DNA"/>
</dbReference>
<reference evidence="2" key="1">
    <citation type="submission" date="2020-11" db="EMBL/GenBank/DDBJ databases">
        <title>Connecting structure to function with the recovery of over 1000 high-quality activated sludge metagenome-assembled genomes encoding full-length rRNA genes using long-read sequencing.</title>
        <authorList>
            <person name="Singleton C.M."/>
            <person name="Petriglieri F."/>
            <person name="Kristensen J.M."/>
            <person name="Kirkegaard R.H."/>
            <person name="Michaelsen T.Y."/>
            <person name="Andersen M.H."/>
            <person name="Karst S.M."/>
            <person name="Dueholm M.S."/>
            <person name="Nielsen P.H."/>
            <person name="Albertsen M."/>
        </authorList>
    </citation>
    <scope>NUCLEOTIDE SEQUENCE</scope>
    <source>
        <strain evidence="2">Fred_18-Q3-R57-64_BAT3C.431</strain>
    </source>
</reference>
<proteinExistence type="predicted"/>
<dbReference type="Proteomes" id="UP000596004">
    <property type="component" value="Chromosome"/>
</dbReference>
<dbReference type="InterPro" id="IPR006342">
    <property type="entry name" value="FkbM_mtfrase"/>
</dbReference>
<dbReference type="NCBIfam" id="TIGR01444">
    <property type="entry name" value="fkbM_fam"/>
    <property type="match status" value="1"/>
</dbReference>
<dbReference type="InterPro" id="IPR052514">
    <property type="entry name" value="SAM-dependent_MTase"/>
</dbReference>
<sequence length="225" mass="25612">MKLIQQLKDLREEMTLSSKWQDVQQYLPSWVEKVNLGENTTGCLLDVGCHYGLISVHYIKKTNQNAYGFDVNPRMNALLEKNIYGSVFEGKFIVQGYGLSNENKITRSYSDSKYSGITTIDPEQLTTIKGLTGANLEEDCLVEVKRLDDVPFFEKIAVIKIDCEGSEPDVLMGAVEVIKKNYPIIIFEALTPTKLGDCKKILHELAYEIHPLDERNFIAKKREKE</sequence>
<accession>A0A7T9DKT4</accession>
<dbReference type="PANTHER" id="PTHR34203:SF13">
    <property type="entry name" value="EXPRESSED PROTEIN"/>
    <property type="match status" value="1"/>
</dbReference>
<evidence type="ECO:0000259" key="1">
    <source>
        <dbReference type="Pfam" id="PF05050"/>
    </source>
</evidence>
<protein>
    <submittedName>
        <fullName evidence="2">FkbM family methyltransferase</fullName>
    </submittedName>
</protein>
<dbReference type="PANTHER" id="PTHR34203">
    <property type="entry name" value="METHYLTRANSFERASE, FKBM FAMILY PROTEIN"/>
    <property type="match status" value="1"/>
</dbReference>